<sequence length="360" mass="39778">QMLLSWLGAAAQNVTIEVRVDPDDPDIGWDVSLTPSGVKSNLTACHWYRGETNNFFEILAYEPKKNTVVYGPASRQRERIRPDCALLIRDVIVTDSDFYAVYKKSANRSEVGTTSLIVRGNFYSTIRVNLTPNAGVLMSFTCCNTWQECRNELMVACKHPSPFAPCLFPMGGAIHHPPMALLPSRSLFLSCSPHLAALCMSTLETGSSCSPALLMSNSGNCQTALTPSLPPTQSYLLSSSCIFVSQAGNTYIAIKTVPPRPSVGKEVTFIPVGSMENVSLCWWYRGPIQKKNEIVTYQTSPILRVNYSNAYTGREQIQLDCSLSITNLTFRDNGFYAILKKRSVQNAYDKGEVLLQITGK</sequence>
<accession>A0A8C5RV69</accession>
<dbReference type="Pfam" id="PF07686">
    <property type="entry name" value="V-set"/>
    <property type="match status" value="2"/>
</dbReference>
<dbReference type="PANTHER" id="PTHR44427">
    <property type="entry name" value="CARCINOEMBRYONIC ANTIGEN-RELATED CELL ADHESION MOLECULE 19"/>
    <property type="match status" value="1"/>
</dbReference>
<feature type="domain" description="Immunoglobulin V-set" evidence="4">
    <location>
        <begin position="276"/>
        <end position="339"/>
    </location>
</feature>
<dbReference type="GeneTree" id="ENSGT01000000215536"/>
<keyword evidence="1" id="KW-0732">Signal</keyword>
<dbReference type="Gene3D" id="2.60.40.10">
    <property type="entry name" value="Immunoglobulins"/>
    <property type="match status" value="2"/>
</dbReference>
<organism evidence="5 6">
    <name type="scientific">Laticauda laticaudata</name>
    <name type="common">Blue-ringed sea krait</name>
    <name type="synonym">Blue-lipped sea krait</name>
    <dbReference type="NCBI Taxonomy" id="8630"/>
    <lineage>
        <taxon>Eukaryota</taxon>
        <taxon>Metazoa</taxon>
        <taxon>Chordata</taxon>
        <taxon>Craniata</taxon>
        <taxon>Vertebrata</taxon>
        <taxon>Euteleostomi</taxon>
        <taxon>Lepidosauria</taxon>
        <taxon>Squamata</taxon>
        <taxon>Bifurcata</taxon>
        <taxon>Unidentata</taxon>
        <taxon>Episquamata</taxon>
        <taxon>Toxicofera</taxon>
        <taxon>Serpentes</taxon>
        <taxon>Colubroidea</taxon>
        <taxon>Elapidae</taxon>
        <taxon>Laticaudinae</taxon>
        <taxon>Laticauda</taxon>
    </lineage>
</organism>
<proteinExistence type="inferred from homology"/>
<evidence type="ECO:0000313" key="6">
    <source>
        <dbReference type="Proteomes" id="UP000694406"/>
    </source>
</evidence>
<name>A0A8C5RV69_LATLA</name>
<comment type="similarity">
    <text evidence="3">Belongs to the immunoglobulin superfamily. CEA family.</text>
</comment>
<evidence type="ECO:0000313" key="5">
    <source>
        <dbReference type="Ensembl" id="ENSLLTP00000008886.1"/>
    </source>
</evidence>
<dbReference type="AlphaFoldDB" id="A0A8C5RV69"/>
<evidence type="ECO:0000256" key="2">
    <source>
        <dbReference type="ARBA" id="ARBA00023180"/>
    </source>
</evidence>
<dbReference type="PANTHER" id="PTHR44427:SF5">
    <property type="entry name" value="V-SET AND IMMUNOGLOBULIN DOMAIN-CONTAINING PROTEIN 10-LIKE"/>
    <property type="match status" value="1"/>
</dbReference>
<dbReference type="InterPro" id="IPR036179">
    <property type="entry name" value="Ig-like_dom_sf"/>
</dbReference>
<feature type="domain" description="Immunoglobulin V-set" evidence="4">
    <location>
        <begin position="32"/>
        <end position="118"/>
    </location>
</feature>
<evidence type="ECO:0000256" key="3">
    <source>
        <dbReference type="ARBA" id="ARBA00038222"/>
    </source>
</evidence>
<keyword evidence="2" id="KW-0325">Glycoprotein</keyword>
<dbReference type="SUPFAM" id="SSF48726">
    <property type="entry name" value="Immunoglobulin"/>
    <property type="match status" value="2"/>
</dbReference>
<dbReference type="Ensembl" id="ENSLLTT00000009223.1">
    <property type="protein sequence ID" value="ENSLLTP00000008886.1"/>
    <property type="gene ID" value="ENSLLTG00000006797.1"/>
</dbReference>
<dbReference type="InterPro" id="IPR013783">
    <property type="entry name" value="Ig-like_fold"/>
</dbReference>
<evidence type="ECO:0000256" key="1">
    <source>
        <dbReference type="ARBA" id="ARBA00022729"/>
    </source>
</evidence>
<dbReference type="InterPro" id="IPR013106">
    <property type="entry name" value="Ig_V-set"/>
</dbReference>
<reference evidence="5" key="1">
    <citation type="submission" date="2025-08" db="UniProtKB">
        <authorList>
            <consortium name="Ensembl"/>
        </authorList>
    </citation>
    <scope>IDENTIFICATION</scope>
</reference>
<protein>
    <recommendedName>
        <fullName evidence="4">Immunoglobulin V-set domain-containing protein</fullName>
    </recommendedName>
</protein>
<dbReference type="InterPro" id="IPR050831">
    <property type="entry name" value="CEA_cell_adhesion"/>
</dbReference>
<reference evidence="5" key="2">
    <citation type="submission" date="2025-09" db="UniProtKB">
        <authorList>
            <consortium name="Ensembl"/>
        </authorList>
    </citation>
    <scope>IDENTIFICATION</scope>
</reference>
<evidence type="ECO:0000259" key="4">
    <source>
        <dbReference type="Pfam" id="PF07686"/>
    </source>
</evidence>
<keyword evidence="6" id="KW-1185">Reference proteome</keyword>
<dbReference type="Proteomes" id="UP000694406">
    <property type="component" value="Unplaced"/>
</dbReference>